<dbReference type="EMBL" id="JASCZI010131332">
    <property type="protein sequence ID" value="MED6166955.1"/>
    <property type="molecule type" value="Genomic_DNA"/>
</dbReference>
<sequence>MRMCVALKTLGGGLPSTHMRSVLRICVALGRSSKAGSRLLLQVVTKVAFHAYAWTFTHMRRSSEFGAMFQQL</sequence>
<gene>
    <name evidence="1" type="ORF">PIB30_114470</name>
</gene>
<keyword evidence="2" id="KW-1185">Reference proteome</keyword>
<evidence type="ECO:0000313" key="1">
    <source>
        <dbReference type="EMBL" id="MED6166955.1"/>
    </source>
</evidence>
<evidence type="ECO:0008006" key="3">
    <source>
        <dbReference type="Google" id="ProtNLM"/>
    </source>
</evidence>
<proteinExistence type="predicted"/>
<protein>
    <recommendedName>
        <fullName evidence="3">Secreted protein</fullName>
    </recommendedName>
</protein>
<reference evidence="1 2" key="1">
    <citation type="journal article" date="2023" name="Plants (Basel)">
        <title>Bridging the Gap: Combining Genomics and Transcriptomics Approaches to Understand Stylosanthes scabra, an Orphan Legume from the Brazilian Caatinga.</title>
        <authorList>
            <person name="Ferreira-Neto J.R.C."/>
            <person name="da Silva M.D."/>
            <person name="Binneck E."/>
            <person name="de Melo N.F."/>
            <person name="da Silva R.H."/>
            <person name="de Melo A.L.T.M."/>
            <person name="Pandolfi V."/>
            <person name="Bustamante F.O."/>
            <person name="Brasileiro-Vidal A.C."/>
            <person name="Benko-Iseppon A.M."/>
        </authorList>
    </citation>
    <scope>NUCLEOTIDE SEQUENCE [LARGE SCALE GENOMIC DNA]</scope>
    <source>
        <tissue evidence="1">Leaves</tissue>
    </source>
</reference>
<name>A0ABU6V387_9FABA</name>
<dbReference type="Proteomes" id="UP001341840">
    <property type="component" value="Unassembled WGS sequence"/>
</dbReference>
<evidence type="ECO:0000313" key="2">
    <source>
        <dbReference type="Proteomes" id="UP001341840"/>
    </source>
</evidence>
<accession>A0ABU6V387</accession>
<organism evidence="1 2">
    <name type="scientific">Stylosanthes scabra</name>
    <dbReference type="NCBI Taxonomy" id="79078"/>
    <lineage>
        <taxon>Eukaryota</taxon>
        <taxon>Viridiplantae</taxon>
        <taxon>Streptophyta</taxon>
        <taxon>Embryophyta</taxon>
        <taxon>Tracheophyta</taxon>
        <taxon>Spermatophyta</taxon>
        <taxon>Magnoliopsida</taxon>
        <taxon>eudicotyledons</taxon>
        <taxon>Gunneridae</taxon>
        <taxon>Pentapetalae</taxon>
        <taxon>rosids</taxon>
        <taxon>fabids</taxon>
        <taxon>Fabales</taxon>
        <taxon>Fabaceae</taxon>
        <taxon>Papilionoideae</taxon>
        <taxon>50 kb inversion clade</taxon>
        <taxon>dalbergioids sensu lato</taxon>
        <taxon>Dalbergieae</taxon>
        <taxon>Pterocarpus clade</taxon>
        <taxon>Stylosanthes</taxon>
    </lineage>
</organism>
<comment type="caution">
    <text evidence="1">The sequence shown here is derived from an EMBL/GenBank/DDBJ whole genome shotgun (WGS) entry which is preliminary data.</text>
</comment>